<dbReference type="PANTHER" id="PTHR33254">
    <property type="entry name" value="4-HYDROXY-4-METHYL-2-OXOGLUTARATE ALDOLASE 3-RELATED"/>
    <property type="match status" value="1"/>
</dbReference>
<dbReference type="EMBL" id="JAAXOU010000015">
    <property type="protein sequence ID" value="NKY13151.1"/>
    <property type="molecule type" value="Genomic_DNA"/>
</dbReference>
<dbReference type="Proteomes" id="UP000570003">
    <property type="component" value="Unassembled WGS sequence"/>
</dbReference>
<comment type="cofactor">
    <cofactor evidence="2">
        <name>a divalent metal cation</name>
        <dbReference type="ChEBI" id="CHEBI:60240"/>
    </cofactor>
</comment>
<dbReference type="Pfam" id="PF03737">
    <property type="entry name" value="RraA-like"/>
    <property type="match status" value="1"/>
</dbReference>
<name>A0AA44DBC8_STRE0</name>
<comment type="catalytic activity">
    <reaction evidence="1">
        <text>4-hydroxy-4-methyl-2-oxoglutarate = 2 pyruvate</text>
        <dbReference type="Rhea" id="RHEA:22748"/>
        <dbReference type="ChEBI" id="CHEBI:15361"/>
        <dbReference type="ChEBI" id="CHEBI:58276"/>
        <dbReference type="EC" id="4.1.3.17"/>
    </reaction>
</comment>
<organism evidence="14 15">
    <name type="scientific">Streptomyces somaliensis (strain ATCC 33201 / DSM 40738 / JCM 12659 / KCTC 9044 / NCTC 11332 / NRRL B-12077 / IP 733)</name>
    <dbReference type="NCBI Taxonomy" id="1134445"/>
    <lineage>
        <taxon>Bacteria</taxon>
        <taxon>Bacillati</taxon>
        <taxon>Actinomycetota</taxon>
        <taxon>Actinomycetes</taxon>
        <taxon>Kitasatosporales</taxon>
        <taxon>Streptomycetaceae</taxon>
        <taxon>Streptomyces</taxon>
    </lineage>
</organism>
<feature type="binding site" evidence="13">
    <location>
        <begin position="89"/>
        <end position="92"/>
    </location>
    <ligand>
        <name>substrate</name>
    </ligand>
</feature>
<sequence length="218" mass="22789">MSTVNEIFRAHGTSAVSDALDMLGRGDTGLPGVVRMSGTKAVAGPAYTLHYEPVESGQPAPAGEFIDDVPEGAVVLVANGGRGHCTVWGDLLAETALRRGVAGTVIDGACRDIGAIRELGYPLWSLSTYMKSGKNRVRLVSVQQPVTVFGVRVEPGDLVVGDDAGCLVVPAGMAEPTARKVLQVARAEESIRADLAAGVPLREARRRSGYNTLGLARP</sequence>
<dbReference type="EC" id="4.1.1.112" evidence="6"/>
<dbReference type="EC" id="4.1.3.17" evidence="5"/>
<dbReference type="InterPro" id="IPR036704">
    <property type="entry name" value="RraA/RraA-like_sf"/>
</dbReference>
<dbReference type="GO" id="GO:0047443">
    <property type="term" value="F:4-hydroxy-4-methyl-2-oxoglutarate aldolase activity"/>
    <property type="evidence" value="ECO:0007669"/>
    <property type="project" value="UniProtKB-EC"/>
</dbReference>
<dbReference type="SUPFAM" id="SSF89562">
    <property type="entry name" value="RraA-like"/>
    <property type="match status" value="1"/>
</dbReference>
<evidence type="ECO:0000256" key="8">
    <source>
        <dbReference type="ARBA" id="ARBA00025046"/>
    </source>
</evidence>
<dbReference type="InterPro" id="IPR005493">
    <property type="entry name" value="RraA/RraA-like"/>
</dbReference>
<evidence type="ECO:0000256" key="9">
    <source>
        <dbReference type="ARBA" id="ARBA00029596"/>
    </source>
</evidence>
<evidence type="ECO:0000256" key="12">
    <source>
        <dbReference type="ARBA" id="ARBA00047973"/>
    </source>
</evidence>
<evidence type="ECO:0000256" key="1">
    <source>
        <dbReference type="ARBA" id="ARBA00001342"/>
    </source>
</evidence>
<feature type="binding site" evidence="13">
    <location>
        <position position="111"/>
    </location>
    <ligand>
        <name>substrate</name>
    </ligand>
</feature>
<dbReference type="CDD" id="cd16841">
    <property type="entry name" value="RraA_family"/>
    <property type="match status" value="1"/>
</dbReference>
<keyword evidence="13" id="KW-0479">Metal-binding</keyword>
<proteinExistence type="inferred from homology"/>
<dbReference type="Gene3D" id="3.50.30.40">
    <property type="entry name" value="Ribonuclease E inhibitor RraA/RraA-like"/>
    <property type="match status" value="1"/>
</dbReference>
<dbReference type="GO" id="GO:0046872">
    <property type="term" value="F:metal ion binding"/>
    <property type="evidence" value="ECO:0007669"/>
    <property type="project" value="UniProtKB-KW"/>
</dbReference>
<evidence type="ECO:0000256" key="2">
    <source>
        <dbReference type="ARBA" id="ARBA00001968"/>
    </source>
</evidence>
<evidence type="ECO:0000313" key="15">
    <source>
        <dbReference type="Proteomes" id="UP000570003"/>
    </source>
</evidence>
<evidence type="ECO:0000256" key="13">
    <source>
        <dbReference type="PIRSR" id="PIRSR605493-1"/>
    </source>
</evidence>
<evidence type="ECO:0000256" key="7">
    <source>
        <dbReference type="ARBA" id="ARBA00016549"/>
    </source>
</evidence>
<keyword evidence="15" id="KW-1185">Reference proteome</keyword>
<comment type="cofactor">
    <cofactor evidence="13">
        <name>Mg(2+)</name>
        <dbReference type="ChEBI" id="CHEBI:18420"/>
    </cofactor>
</comment>
<comment type="catalytic activity">
    <reaction evidence="12">
        <text>oxaloacetate + H(+) = pyruvate + CO2</text>
        <dbReference type="Rhea" id="RHEA:15641"/>
        <dbReference type="ChEBI" id="CHEBI:15361"/>
        <dbReference type="ChEBI" id="CHEBI:15378"/>
        <dbReference type="ChEBI" id="CHEBI:16452"/>
        <dbReference type="ChEBI" id="CHEBI:16526"/>
        <dbReference type="EC" id="4.1.1.112"/>
    </reaction>
</comment>
<protein>
    <recommendedName>
        <fullName evidence="7">Putative 4-hydroxy-4-methyl-2-oxoglutarate aldolase</fullName>
        <ecNumber evidence="6">4.1.1.112</ecNumber>
        <ecNumber evidence="5">4.1.3.17</ecNumber>
    </recommendedName>
    <alternativeName>
        <fullName evidence="11">Oxaloacetate decarboxylase</fullName>
    </alternativeName>
    <alternativeName>
        <fullName evidence="9">Regulator of ribonuclease activity homolog</fullName>
    </alternativeName>
    <alternativeName>
        <fullName evidence="10">RraA-like protein</fullName>
    </alternativeName>
</protein>
<evidence type="ECO:0000256" key="6">
    <source>
        <dbReference type="ARBA" id="ARBA00012947"/>
    </source>
</evidence>
<evidence type="ECO:0000313" key="14">
    <source>
        <dbReference type="EMBL" id="NKY13151.1"/>
    </source>
</evidence>
<dbReference type="RefSeq" id="WP_168437428.1">
    <property type="nucleotide sequence ID" value="NZ_JAAXOU010000015.1"/>
</dbReference>
<evidence type="ECO:0000256" key="11">
    <source>
        <dbReference type="ARBA" id="ARBA00032305"/>
    </source>
</evidence>
<comment type="function">
    <text evidence="8">Catalyzes the aldol cleavage of 4-hydroxy-4-methyl-2-oxoglutarate (HMG) into 2 molecules of pyruvate. Also contains a secondary oxaloacetate (OAA) decarboxylase activity due to the common pyruvate enolate transition state formed following C-C bond cleavage in the retro-aldol and decarboxylation reactions.</text>
</comment>
<dbReference type="GO" id="GO:0008948">
    <property type="term" value="F:oxaloacetate decarboxylase activity"/>
    <property type="evidence" value="ECO:0007669"/>
    <property type="project" value="UniProtKB-EC"/>
</dbReference>
<comment type="subunit">
    <text evidence="4">Homotrimer.</text>
</comment>
<evidence type="ECO:0000256" key="4">
    <source>
        <dbReference type="ARBA" id="ARBA00011233"/>
    </source>
</evidence>
<evidence type="ECO:0000256" key="10">
    <source>
        <dbReference type="ARBA" id="ARBA00030169"/>
    </source>
</evidence>
<accession>A0AA44DBC8</accession>
<evidence type="ECO:0000256" key="3">
    <source>
        <dbReference type="ARBA" id="ARBA00008621"/>
    </source>
</evidence>
<evidence type="ECO:0000256" key="5">
    <source>
        <dbReference type="ARBA" id="ARBA00012213"/>
    </source>
</evidence>
<comment type="caution">
    <text evidence="14">The sequence shown here is derived from an EMBL/GenBank/DDBJ whole genome shotgun (WGS) entry which is preliminary data.</text>
</comment>
<reference evidence="14 15" key="1">
    <citation type="submission" date="2020-04" db="EMBL/GenBank/DDBJ databases">
        <title>MicrobeNet Type strains.</title>
        <authorList>
            <person name="Nicholson A.C."/>
        </authorList>
    </citation>
    <scope>NUCLEOTIDE SEQUENCE [LARGE SCALE GENOMIC DNA]</scope>
    <source>
        <strain evidence="14 15">DSM 40738</strain>
    </source>
</reference>
<feature type="binding site" evidence="13">
    <location>
        <position position="112"/>
    </location>
    <ligand>
        <name>Mg(2+)</name>
        <dbReference type="ChEBI" id="CHEBI:18420"/>
    </ligand>
</feature>
<dbReference type="AlphaFoldDB" id="A0AA44DBC8"/>
<keyword evidence="13" id="KW-0460">Magnesium</keyword>
<gene>
    <name evidence="14" type="ORF">HGA06_02890</name>
</gene>
<dbReference type="PANTHER" id="PTHR33254:SF4">
    <property type="entry name" value="4-HYDROXY-4-METHYL-2-OXOGLUTARATE ALDOLASE 3-RELATED"/>
    <property type="match status" value="1"/>
</dbReference>
<comment type="similarity">
    <text evidence="3">Belongs to the class II aldolase/RraA-like family.</text>
</comment>